<proteinExistence type="predicted"/>
<dbReference type="Pfam" id="PF26577">
    <property type="entry name" value="TSEN34_N"/>
    <property type="match status" value="1"/>
</dbReference>
<evidence type="ECO:0000259" key="2">
    <source>
        <dbReference type="Pfam" id="PF26577"/>
    </source>
</evidence>
<accession>A0A2A9NZH8</accession>
<reference evidence="3 4" key="2">
    <citation type="journal article" date="2017" name="Sci. Rep.">
        <title>Ant-infecting Ophiocordyceps genomes reveal a high diversity of potential behavioral manipulation genes and a possible major role for enterotoxins.</title>
        <authorList>
            <person name="de Bekker C."/>
            <person name="Ohm R.A."/>
            <person name="Evans H.C."/>
            <person name="Brachmann A."/>
            <person name="Hughes D.P."/>
        </authorList>
    </citation>
    <scope>NUCLEOTIDE SEQUENCE [LARGE SCALE GENOMIC DNA]</scope>
    <source>
        <strain evidence="3 4">SC16a</strain>
    </source>
</reference>
<evidence type="ECO:0000256" key="1">
    <source>
        <dbReference type="ARBA" id="ARBA00023239"/>
    </source>
</evidence>
<organism evidence="3 4">
    <name type="scientific">Ophiocordyceps unilateralis</name>
    <name type="common">Zombie-ant fungus</name>
    <name type="synonym">Torrubia unilateralis</name>
    <dbReference type="NCBI Taxonomy" id="268505"/>
    <lineage>
        <taxon>Eukaryota</taxon>
        <taxon>Fungi</taxon>
        <taxon>Dikarya</taxon>
        <taxon>Ascomycota</taxon>
        <taxon>Pezizomycotina</taxon>
        <taxon>Sordariomycetes</taxon>
        <taxon>Hypocreomycetidae</taxon>
        <taxon>Hypocreales</taxon>
        <taxon>Ophiocordycipitaceae</taxon>
        <taxon>Ophiocordyceps</taxon>
    </lineage>
</organism>
<dbReference type="OrthoDB" id="48041at2759"/>
<dbReference type="GO" id="GO:0000213">
    <property type="term" value="F:tRNA-intron lyase activity"/>
    <property type="evidence" value="ECO:0007669"/>
    <property type="project" value="TreeGrafter"/>
</dbReference>
<sequence length="200" mass="21528">MDELMGAIPSPDPIAAKTIRVCKVARKFLVFDLESVTILRRVFHTSGTLVGTTPQQPAQNIFLGLPVELTSDEAGALVQNGVAYVVDAAEAHRETLGERFLDLTIRSAYVEVLRQRILTASHAHTVKAVKSPPGIRTRLRSSCMPSELSPRLFDGAADGFSSVQNPGSIAKTDGSSSNCKRDLILGLTLNSSVDLIARPF</sequence>
<reference evidence="3 4" key="1">
    <citation type="journal article" date="2015" name="BMC Genomics">
        <title>Gene expression during zombie ant biting behavior reflects the complexity underlying fungal parasitic behavioral manipulation.</title>
        <authorList>
            <person name="de Bekker C."/>
            <person name="Ohm R.A."/>
            <person name="Loreto R.G."/>
            <person name="Sebastian A."/>
            <person name="Albert I."/>
            <person name="Merrow M."/>
            <person name="Brachmann A."/>
            <person name="Hughes D.P."/>
        </authorList>
    </citation>
    <scope>NUCLEOTIDE SEQUENCE [LARGE SCALE GENOMIC DNA]</scope>
    <source>
        <strain evidence="3 4">SC16a</strain>
    </source>
</reference>
<dbReference type="AlphaFoldDB" id="A0A2A9NZH8"/>
<comment type="caution">
    <text evidence="3">The sequence shown here is derived from an EMBL/GenBank/DDBJ whole genome shotgun (WGS) entry which is preliminary data.</text>
</comment>
<gene>
    <name evidence="3" type="ORF">XA68_11318</name>
</gene>
<dbReference type="EMBL" id="LAZP02001438">
    <property type="protein sequence ID" value="PFH54964.1"/>
    <property type="molecule type" value="Genomic_DNA"/>
</dbReference>
<dbReference type="STRING" id="268505.A0A2A9NZH8"/>
<evidence type="ECO:0000313" key="3">
    <source>
        <dbReference type="EMBL" id="PFH54964.1"/>
    </source>
</evidence>
<dbReference type="GO" id="GO:0000379">
    <property type="term" value="P:tRNA-type intron splice site recognition and cleavage"/>
    <property type="evidence" value="ECO:0007669"/>
    <property type="project" value="TreeGrafter"/>
</dbReference>
<keyword evidence="4" id="KW-1185">Reference proteome</keyword>
<dbReference type="Proteomes" id="UP000037136">
    <property type="component" value="Unassembled WGS sequence"/>
</dbReference>
<keyword evidence="1" id="KW-0456">Lyase</keyword>
<dbReference type="PANTHER" id="PTHR13070:SF0">
    <property type="entry name" value="TRNA-SPLICING ENDONUCLEASE SUBUNIT SEN34"/>
    <property type="match status" value="1"/>
</dbReference>
<evidence type="ECO:0000313" key="4">
    <source>
        <dbReference type="Proteomes" id="UP000037136"/>
    </source>
</evidence>
<dbReference type="PANTHER" id="PTHR13070">
    <property type="entry name" value="TRNA-SPLICING ENDONUCLEASE SUBUNIT SEN34-RELATED"/>
    <property type="match status" value="1"/>
</dbReference>
<feature type="domain" description="TSEN34 N-terminal" evidence="2">
    <location>
        <begin position="19"/>
        <end position="87"/>
    </location>
</feature>
<dbReference type="InterPro" id="IPR059049">
    <property type="entry name" value="TSEN34_N"/>
</dbReference>
<name>A0A2A9NZH8_OPHUN</name>
<protein>
    <recommendedName>
        <fullName evidence="2">TSEN34 N-terminal domain-containing protein</fullName>
    </recommendedName>
</protein>